<feature type="non-terminal residue" evidence="1">
    <location>
        <position position="1"/>
    </location>
</feature>
<keyword evidence="2" id="KW-1185">Reference proteome</keyword>
<evidence type="ECO:0000313" key="1">
    <source>
        <dbReference type="EMBL" id="MBN3578974.1"/>
    </source>
</evidence>
<name>A0ABS3A438_9VIBR</name>
<accession>A0ABS3A438</accession>
<evidence type="ECO:0000313" key="2">
    <source>
        <dbReference type="Proteomes" id="UP000779070"/>
    </source>
</evidence>
<proteinExistence type="predicted"/>
<organism evidence="1 2">
    <name type="scientific">Vibrio neptunius</name>
    <dbReference type="NCBI Taxonomy" id="170651"/>
    <lineage>
        <taxon>Bacteria</taxon>
        <taxon>Pseudomonadati</taxon>
        <taxon>Pseudomonadota</taxon>
        <taxon>Gammaproteobacteria</taxon>
        <taxon>Vibrionales</taxon>
        <taxon>Vibrionaceae</taxon>
        <taxon>Vibrio</taxon>
    </lineage>
</organism>
<dbReference type="EMBL" id="JAFHLB010000020">
    <property type="protein sequence ID" value="MBN3578974.1"/>
    <property type="molecule type" value="Genomic_DNA"/>
</dbReference>
<gene>
    <name evidence="1" type="ORF">JYA62_15010</name>
</gene>
<reference evidence="1 2" key="1">
    <citation type="submission" date="2021-02" db="EMBL/GenBank/DDBJ databases">
        <title>Draft Genome Sequences of 5 Vibrio neptunius Strains Isolated From of Bivalve Hatcheries.</title>
        <authorList>
            <person name="Galvis F."/>
            <person name="Barja J.L."/>
            <person name="Lemos M.L."/>
            <person name="Balado M."/>
        </authorList>
    </citation>
    <scope>NUCLEOTIDE SEQUENCE [LARGE SCALE GENOMIC DNA]</scope>
    <source>
        <strain evidence="1 2">PP-145.98</strain>
    </source>
</reference>
<protein>
    <submittedName>
        <fullName evidence="1">Uncharacterized protein</fullName>
    </submittedName>
</protein>
<comment type="caution">
    <text evidence="1">The sequence shown here is derived from an EMBL/GenBank/DDBJ whole genome shotgun (WGS) entry which is preliminary data.</text>
</comment>
<dbReference type="RefSeq" id="WP_206377217.1">
    <property type="nucleotide sequence ID" value="NZ_CAWPTM010000091.1"/>
</dbReference>
<sequence>RNEQRIPPLPKTRVLEVRISPPLPYSKGSSRKTGAFLLFDVELFNWQSSGFPDLPKIARVGSSNLSTPATFKALAEMLELFLL</sequence>
<dbReference type="Proteomes" id="UP000779070">
    <property type="component" value="Unassembled WGS sequence"/>
</dbReference>